<gene>
    <name evidence="2" type="ORF">PAM7971_02498</name>
</gene>
<dbReference type="STRING" id="658057.SAMN04488032_107178"/>
<dbReference type="RefSeq" id="WP_085849617.1">
    <property type="nucleotide sequence ID" value="NZ_FNZV01000007.1"/>
</dbReference>
<protein>
    <submittedName>
        <fullName evidence="2">Uncharacterized protein</fullName>
    </submittedName>
</protein>
<dbReference type="Proteomes" id="UP000193307">
    <property type="component" value="Unassembled WGS sequence"/>
</dbReference>
<accession>A0A1Y5T284</accession>
<evidence type="ECO:0000256" key="1">
    <source>
        <dbReference type="SAM" id="MobiDB-lite"/>
    </source>
</evidence>
<sequence length="67" mass="7400">MPNSNETKVDQRGNDVVVKATNTQDIKSEGYQRFGVGFDAHGTFKPADTAQTKDSDDAEDLWDNLPI</sequence>
<feature type="region of interest" description="Disordered" evidence="1">
    <location>
        <begin position="41"/>
        <end position="67"/>
    </location>
</feature>
<evidence type="ECO:0000313" key="3">
    <source>
        <dbReference type="Proteomes" id="UP000193307"/>
    </source>
</evidence>
<dbReference type="AlphaFoldDB" id="A0A1Y5T284"/>
<keyword evidence="3" id="KW-1185">Reference proteome</keyword>
<organism evidence="2 3">
    <name type="scientific">Pacificibacter marinus</name>
    <dbReference type="NCBI Taxonomy" id="658057"/>
    <lineage>
        <taxon>Bacteria</taxon>
        <taxon>Pseudomonadati</taxon>
        <taxon>Pseudomonadota</taxon>
        <taxon>Alphaproteobacteria</taxon>
        <taxon>Rhodobacterales</taxon>
        <taxon>Roseobacteraceae</taxon>
        <taxon>Pacificibacter</taxon>
    </lineage>
</organism>
<feature type="compositionally biased region" description="Acidic residues" evidence="1">
    <location>
        <begin position="56"/>
        <end position="67"/>
    </location>
</feature>
<reference evidence="2 3" key="1">
    <citation type="submission" date="2017-03" db="EMBL/GenBank/DDBJ databases">
        <authorList>
            <person name="Afonso C.L."/>
            <person name="Miller P.J."/>
            <person name="Scott M.A."/>
            <person name="Spackman E."/>
            <person name="Goraichik I."/>
            <person name="Dimitrov K.M."/>
            <person name="Suarez D.L."/>
            <person name="Swayne D.E."/>
        </authorList>
    </citation>
    <scope>NUCLEOTIDE SEQUENCE [LARGE SCALE GENOMIC DNA]</scope>
    <source>
        <strain evidence="2 3">CECT 7971</strain>
    </source>
</reference>
<dbReference type="EMBL" id="FWFW01000007">
    <property type="protein sequence ID" value="SLN50450.1"/>
    <property type="molecule type" value="Genomic_DNA"/>
</dbReference>
<proteinExistence type="predicted"/>
<evidence type="ECO:0000313" key="2">
    <source>
        <dbReference type="EMBL" id="SLN50450.1"/>
    </source>
</evidence>
<name>A0A1Y5T284_9RHOB</name>